<dbReference type="NCBIfam" id="TIGR00434">
    <property type="entry name" value="cysH"/>
    <property type="match status" value="1"/>
</dbReference>
<dbReference type="GO" id="GO:0019379">
    <property type="term" value="P:sulfate assimilation, phosphoadenylyl sulfate reduction by phosphoadenylyl-sulfate reductase (thioredoxin)"/>
    <property type="evidence" value="ECO:0007669"/>
    <property type="project" value="InterPro"/>
</dbReference>
<keyword evidence="6" id="KW-1185">Reference proteome</keyword>
<dbReference type="SUPFAM" id="SSF52402">
    <property type="entry name" value="Adenine nucleotide alpha hydrolases-like"/>
    <property type="match status" value="1"/>
</dbReference>
<evidence type="ECO:0000256" key="2">
    <source>
        <dbReference type="ARBA" id="ARBA00023002"/>
    </source>
</evidence>
<dbReference type="EMBL" id="LSSL01007776">
    <property type="protein sequence ID" value="OLY77611.1"/>
    <property type="molecule type" value="Genomic_DNA"/>
</dbReference>
<proteinExistence type="inferred from homology"/>
<gene>
    <name evidence="5" type="ORF">AYI68_g8359</name>
</gene>
<comment type="caution">
    <text evidence="5">The sequence shown here is derived from an EMBL/GenBank/DDBJ whole genome shotgun (WGS) entry which is preliminary data.</text>
</comment>
<dbReference type="CDD" id="cd23945">
    <property type="entry name" value="PAPS_reductase"/>
    <property type="match status" value="1"/>
</dbReference>
<dbReference type="PIRSF" id="PIRSF000857">
    <property type="entry name" value="PAPS_reductase"/>
    <property type="match status" value="1"/>
</dbReference>
<evidence type="ECO:0000256" key="3">
    <source>
        <dbReference type="ARBA" id="ARBA00024327"/>
    </source>
</evidence>
<organism evidence="5 6">
    <name type="scientific">Smittium mucronatum</name>
    <dbReference type="NCBI Taxonomy" id="133383"/>
    <lineage>
        <taxon>Eukaryota</taxon>
        <taxon>Fungi</taxon>
        <taxon>Fungi incertae sedis</taxon>
        <taxon>Zoopagomycota</taxon>
        <taxon>Kickxellomycotina</taxon>
        <taxon>Harpellomycetes</taxon>
        <taxon>Harpellales</taxon>
        <taxon>Legeriomycetaceae</taxon>
        <taxon>Smittium</taxon>
    </lineage>
</organism>
<dbReference type="PANTHER" id="PTHR46509">
    <property type="entry name" value="PHOSPHOADENOSINE PHOSPHOSULFATE REDUCTASE"/>
    <property type="match status" value="1"/>
</dbReference>
<keyword evidence="2" id="KW-0560">Oxidoreductase</keyword>
<protein>
    <submittedName>
        <fullName evidence="5">Phosphoadenosine phosphosulfate reductase</fullName>
    </submittedName>
</protein>
<dbReference type="Pfam" id="PF01507">
    <property type="entry name" value="PAPS_reduct"/>
    <property type="match status" value="1"/>
</dbReference>
<dbReference type="AlphaFoldDB" id="A0A1R0GL48"/>
<dbReference type="NCBIfam" id="NF002537">
    <property type="entry name" value="PRK02090.1"/>
    <property type="match status" value="1"/>
</dbReference>
<dbReference type="HAMAP" id="MF_00063">
    <property type="entry name" value="CysH"/>
    <property type="match status" value="1"/>
</dbReference>
<sequence length="271" mass="31022">MPPEYLVFDGDDNLVITTEELEKLNLELEKMDAVDILKWAVKNFKNLYQETAFGPSGNVILDMLSGIGAKVPLIFIDTLFNFDETIELTKTITEKYGVKMYTYYPAGVSTRSEFIAKYGDKLWETDDAVYDFVVKAEPGQRAYNELRPNCIMTGRRRSQQGDRGKLPVLQITPSNFEAGTRQIVKLNPLVSDEWTFQKVRSYLRAFNVPYNPLLDAGYKSIGDYHSTKPVNDGDDERSGRWSGTNKTECGLHKDYFTMKKQYIDRINNAKN</sequence>
<evidence type="ECO:0000313" key="6">
    <source>
        <dbReference type="Proteomes" id="UP000187455"/>
    </source>
</evidence>
<accession>A0A1R0GL48</accession>
<dbReference type="InterPro" id="IPR014729">
    <property type="entry name" value="Rossmann-like_a/b/a_fold"/>
</dbReference>
<evidence type="ECO:0000313" key="5">
    <source>
        <dbReference type="EMBL" id="OLY77611.1"/>
    </source>
</evidence>
<dbReference type="InterPro" id="IPR002500">
    <property type="entry name" value="PAPS_reduct_dom"/>
</dbReference>
<reference evidence="5 6" key="1">
    <citation type="journal article" date="2016" name="Mol. Biol. Evol.">
        <title>Genome-Wide Survey of Gut Fungi (Harpellales) Reveals the First Horizontally Transferred Ubiquitin Gene from a Mosquito Host.</title>
        <authorList>
            <person name="Wang Y."/>
            <person name="White M.M."/>
            <person name="Kvist S."/>
            <person name="Moncalvo J.M."/>
        </authorList>
    </citation>
    <scope>NUCLEOTIDE SEQUENCE [LARGE SCALE GENOMIC DNA]</scope>
    <source>
        <strain evidence="5 6">ALG-7-W6</strain>
    </source>
</reference>
<name>A0A1R0GL48_9FUNG</name>
<evidence type="ECO:0000259" key="4">
    <source>
        <dbReference type="Pfam" id="PF01507"/>
    </source>
</evidence>
<dbReference type="GO" id="GO:0004604">
    <property type="term" value="F:phosphoadenylyl-sulfate reductase (thioredoxin) activity"/>
    <property type="evidence" value="ECO:0007669"/>
    <property type="project" value="InterPro"/>
</dbReference>
<dbReference type="GO" id="GO:0005737">
    <property type="term" value="C:cytoplasm"/>
    <property type="evidence" value="ECO:0007669"/>
    <property type="project" value="TreeGrafter"/>
</dbReference>
<dbReference type="STRING" id="133383.A0A1R0GL48"/>
<feature type="domain" description="Phosphoadenosine phosphosulphate reductase" evidence="4">
    <location>
        <begin position="48"/>
        <end position="229"/>
    </location>
</feature>
<dbReference type="OrthoDB" id="7869097at2759"/>
<dbReference type="Proteomes" id="UP000187455">
    <property type="component" value="Unassembled WGS sequence"/>
</dbReference>
<comment type="similarity">
    <text evidence="1">Belongs to the PAPS reductase family. CysH subfamily.</text>
</comment>
<evidence type="ECO:0000256" key="1">
    <source>
        <dbReference type="ARBA" id="ARBA00009732"/>
    </source>
</evidence>
<dbReference type="Gene3D" id="3.40.50.620">
    <property type="entry name" value="HUPs"/>
    <property type="match status" value="1"/>
</dbReference>
<comment type="pathway">
    <text evidence="3">Sulfur metabolism; hydrogen sulfide biosynthesis; sulfite from sulfate.</text>
</comment>
<dbReference type="PANTHER" id="PTHR46509:SF1">
    <property type="entry name" value="PHOSPHOADENOSINE PHOSPHOSULFATE REDUCTASE"/>
    <property type="match status" value="1"/>
</dbReference>
<dbReference type="InterPro" id="IPR004511">
    <property type="entry name" value="PAPS/APS_Rdtase"/>
</dbReference>